<dbReference type="InterPro" id="IPR027372">
    <property type="entry name" value="Phytase-like_dom"/>
</dbReference>
<dbReference type="PANTHER" id="PTHR37957">
    <property type="entry name" value="BLR7070 PROTEIN"/>
    <property type="match status" value="1"/>
</dbReference>
<evidence type="ECO:0000256" key="1">
    <source>
        <dbReference type="SAM" id="Phobius"/>
    </source>
</evidence>
<dbReference type="AlphaFoldDB" id="A0AAD6D524"/>
<gene>
    <name evidence="3" type="ORF">N7494_003032</name>
</gene>
<accession>A0AAD6D524</accession>
<keyword evidence="1" id="KW-0472">Membrane</keyword>
<feature type="transmembrane region" description="Helical" evidence="1">
    <location>
        <begin position="12"/>
        <end position="32"/>
    </location>
</feature>
<evidence type="ECO:0000259" key="2">
    <source>
        <dbReference type="Pfam" id="PF13449"/>
    </source>
</evidence>
<evidence type="ECO:0000313" key="3">
    <source>
        <dbReference type="EMBL" id="KAJ5553654.1"/>
    </source>
</evidence>
<protein>
    <recommendedName>
        <fullName evidence="2">Phytase-like domain-containing protein</fullName>
    </recommendedName>
</protein>
<keyword evidence="1" id="KW-1133">Transmembrane helix</keyword>
<reference evidence="3 4" key="1">
    <citation type="journal article" date="2023" name="IMA Fungus">
        <title>Comparative genomic study of the Penicillium genus elucidates a diverse pangenome and 15 lateral gene transfer events.</title>
        <authorList>
            <person name="Petersen C."/>
            <person name="Sorensen T."/>
            <person name="Nielsen M.R."/>
            <person name="Sondergaard T.E."/>
            <person name="Sorensen J.L."/>
            <person name="Fitzpatrick D.A."/>
            <person name="Frisvad J.C."/>
            <person name="Nielsen K.L."/>
        </authorList>
    </citation>
    <scope>NUCLEOTIDE SEQUENCE [LARGE SCALE GENOMIC DNA]</scope>
    <source>
        <strain evidence="3 4">IBT 35679</strain>
    </source>
</reference>
<feature type="domain" description="Phytase-like" evidence="2">
    <location>
        <begin position="105"/>
        <end position="399"/>
    </location>
</feature>
<name>A0AAD6D524_9EURO</name>
<proteinExistence type="predicted"/>
<dbReference type="Pfam" id="PF13449">
    <property type="entry name" value="Phytase-like"/>
    <property type="match status" value="1"/>
</dbReference>
<sequence length="529" mass="58340">MDQNTQTASSQLFHPLVSYLLFFSVISVTWAVPDEPFDEHDRSVAREPISETTCSGQRYSYYGLAAYGSVSSSATDQYGDTLGGFGSAISFDQSSWSKAQDGSYNGMIWAMPDRGWNTNGTLNYQSRIHKFSIHLDDIAPNVCGSDRSPPNMHLTYVDSVLLTGPDDVPITSLDADATGFMTYDGFPPLPRATYDGDGFGAPGLTNRRIALDCEGLAIDSGGDFWVSDEYGPYIYRFSKHGKMLFAIQPPPAFLPLRNGTISFSAGEPPMFDPNRVPIPPDPTAGRANNQGLEGLSISPDGKFLYAMMQSAMTQEGGLKRKHRRHARLLEYDISDKLSPRLVHEYVVTLPLYDTGRGSEPALQSEILRLSNEQLLILARDSGFGRGADNSESRYRHVDVISTVRSKDIAHSKWDSINGSIASAKGVLDPDILTATYCPFLDFNLDSELRKFGLHNGGSQDKSLLNERKKVRFDISTTLTSCNLISATTGHQNFGRFRFSDGSGDNIDTQVLAFRMSYDQRSTVSHKNEL</sequence>
<keyword evidence="1" id="KW-0812">Transmembrane</keyword>
<dbReference type="EMBL" id="JAQIZZ010000002">
    <property type="protein sequence ID" value="KAJ5553654.1"/>
    <property type="molecule type" value="Genomic_DNA"/>
</dbReference>
<organism evidence="3 4">
    <name type="scientific">Penicillium frequentans</name>
    <dbReference type="NCBI Taxonomy" id="3151616"/>
    <lineage>
        <taxon>Eukaryota</taxon>
        <taxon>Fungi</taxon>
        <taxon>Dikarya</taxon>
        <taxon>Ascomycota</taxon>
        <taxon>Pezizomycotina</taxon>
        <taxon>Eurotiomycetes</taxon>
        <taxon>Eurotiomycetidae</taxon>
        <taxon>Eurotiales</taxon>
        <taxon>Aspergillaceae</taxon>
        <taxon>Penicillium</taxon>
    </lineage>
</organism>
<dbReference type="PANTHER" id="PTHR37957:SF1">
    <property type="entry name" value="PHYTASE-LIKE DOMAIN-CONTAINING PROTEIN"/>
    <property type="match status" value="1"/>
</dbReference>
<comment type="caution">
    <text evidence="3">The sequence shown here is derived from an EMBL/GenBank/DDBJ whole genome shotgun (WGS) entry which is preliminary data.</text>
</comment>
<dbReference type="Proteomes" id="UP001220324">
    <property type="component" value="Unassembled WGS sequence"/>
</dbReference>
<evidence type="ECO:0000313" key="4">
    <source>
        <dbReference type="Proteomes" id="UP001220324"/>
    </source>
</evidence>
<dbReference type="SUPFAM" id="SSF63825">
    <property type="entry name" value="YWTD domain"/>
    <property type="match status" value="1"/>
</dbReference>
<keyword evidence="4" id="KW-1185">Reference proteome</keyword>